<feature type="transmembrane region" description="Helical" evidence="9">
    <location>
        <begin position="238"/>
        <end position="260"/>
    </location>
</feature>
<evidence type="ECO:0000256" key="5">
    <source>
        <dbReference type="ARBA" id="ARBA00022989"/>
    </source>
</evidence>
<evidence type="ECO:0000256" key="1">
    <source>
        <dbReference type="ARBA" id="ARBA00004651"/>
    </source>
</evidence>
<feature type="transmembrane region" description="Helical" evidence="9">
    <location>
        <begin position="155"/>
        <end position="177"/>
    </location>
</feature>
<evidence type="ECO:0000256" key="3">
    <source>
        <dbReference type="ARBA" id="ARBA00022475"/>
    </source>
</evidence>
<evidence type="ECO:0000256" key="7">
    <source>
        <dbReference type="ARBA" id="ARBA00023136"/>
    </source>
</evidence>
<dbReference type="Proteomes" id="UP000095280">
    <property type="component" value="Unplaced"/>
</dbReference>
<comment type="caution">
    <text evidence="9">Lacks conserved residue(s) required for the propagation of feature annotation.</text>
</comment>
<reference evidence="11" key="1">
    <citation type="submission" date="2016-11" db="UniProtKB">
        <authorList>
            <consortium name="WormBaseParasite"/>
        </authorList>
    </citation>
    <scope>IDENTIFICATION</scope>
</reference>
<keyword evidence="10" id="KW-1185">Reference proteome</keyword>
<dbReference type="PROSITE" id="PS51013">
    <property type="entry name" value="PANNEXIN"/>
    <property type="match status" value="1"/>
</dbReference>
<keyword evidence="6 9" id="KW-0406">Ion transport</keyword>
<keyword evidence="7 9" id="KW-0472">Membrane</keyword>
<name>A0A1I8G5G7_9PLAT</name>
<evidence type="ECO:0000256" key="4">
    <source>
        <dbReference type="ARBA" id="ARBA00022692"/>
    </source>
</evidence>
<dbReference type="AlphaFoldDB" id="A0A1I8G5G7"/>
<sequence length="527" mass="60536">MWILRLFNSGIRGTFVTKYLKLADNYNELKRTVRFKKFMRSYLRHDGTFVLKMIALNCGDIICSEIIQNLWTDYKSKCAEAQQPQEQGGLRRSSCMLRLSCNNLNEQPKTRRGLQPIENSKAFCLKMVANELINQYKALPKAFNYIGLEDFPDRLNFLFTVTVLLVCCSVVTVRTYVFHPLACYIPNMFGSGTAGQELFVNNYCWTEGTFAVHPRQFSIDATQKDGGLGRYRDKRITYYQWVPLVLGVQCIMFYLPRVLWNFITNQRSGTDVAHIVRTVRDAIQADREKHNKLMQHACARLEQLLSRSHQFSQYSALRSVQQLALNRFGLVLSTQPQGNTIICSYLAIKTLYFINASCQLVIMQRFLNLNNTEYGLFGLRLLGDLSSGIYWENSMVFPRVGSCAVYMKTAGVGNWQMSQCALPINMINEKIYIFPLRNNPWLKKFELEFLRNDGTFLLKMIALNCGDLACTEILRRLWIRFLRSNGVHKAEETHGDQGVSVKNLVVISTAGLPEQARVKKPKLLLQS</sequence>
<evidence type="ECO:0000256" key="2">
    <source>
        <dbReference type="ARBA" id="ARBA00022448"/>
    </source>
</evidence>
<keyword evidence="8 9" id="KW-0407">Ion channel</keyword>
<protein>
    <recommendedName>
        <fullName evidence="9">Innexin</fullName>
    </recommendedName>
</protein>
<dbReference type="InterPro" id="IPR000990">
    <property type="entry name" value="Innexin"/>
</dbReference>
<proteinExistence type="inferred from homology"/>
<keyword evidence="4 9" id="KW-0812">Transmembrane</keyword>
<comment type="subcellular location">
    <subcellularLocation>
        <location evidence="1 9">Cell membrane</location>
        <topology evidence="1 9">Multi-pass membrane protein</topology>
    </subcellularLocation>
</comment>
<dbReference type="GO" id="GO:0005921">
    <property type="term" value="C:gap junction"/>
    <property type="evidence" value="ECO:0007669"/>
    <property type="project" value="UniProtKB-UniRule"/>
</dbReference>
<dbReference type="PANTHER" id="PTHR11893:SF36">
    <property type="entry name" value="INNEXIN-5"/>
    <property type="match status" value="1"/>
</dbReference>
<dbReference type="GO" id="GO:0005243">
    <property type="term" value="F:gap junction channel activity"/>
    <property type="evidence" value="ECO:0007669"/>
    <property type="project" value="TreeGrafter"/>
</dbReference>
<keyword evidence="2 9" id="KW-0813">Transport</keyword>
<dbReference type="PANTHER" id="PTHR11893">
    <property type="entry name" value="INNEXIN"/>
    <property type="match status" value="1"/>
</dbReference>
<keyword evidence="3" id="KW-1003">Cell membrane</keyword>
<evidence type="ECO:0000313" key="10">
    <source>
        <dbReference type="Proteomes" id="UP000095280"/>
    </source>
</evidence>
<gene>
    <name evidence="9" type="primary">inx</name>
</gene>
<dbReference type="Pfam" id="PF00876">
    <property type="entry name" value="Innexin"/>
    <property type="match status" value="2"/>
</dbReference>
<dbReference type="GO" id="GO:0005886">
    <property type="term" value="C:plasma membrane"/>
    <property type="evidence" value="ECO:0007669"/>
    <property type="project" value="UniProtKB-SubCell"/>
</dbReference>
<dbReference type="WBParaSite" id="maker-uti_cns_0000806-snap-gene-1.19-mRNA-1">
    <property type="protein sequence ID" value="maker-uti_cns_0000806-snap-gene-1.19-mRNA-1"/>
    <property type="gene ID" value="maker-uti_cns_0000806-snap-gene-1.19"/>
</dbReference>
<keyword evidence="5 9" id="KW-1133">Transmembrane helix</keyword>
<dbReference type="PRINTS" id="PR01262">
    <property type="entry name" value="INNEXIN"/>
</dbReference>
<evidence type="ECO:0000256" key="6">
    <source>
        <dbReference type="ARBA" id="ARBA00023065"/>
    </source>
</evidence>
<dbReference type="GO" id="GO:0034220">
    <property type="term" value="P:monoatomic ion transmembrane transport"/>
    <property type="evidence" value="ECO:0007669"/>
    <property type="project" value="UniProtKB-KW"/>
</dbReference>
<comment type="function">
    <text evidence="9">Structural component of the gap junctions.</text>
</comment>
<accession>A0A1I8G5G7</accession>
<evidence type="ECO:0000256" key="8">
    <source>
        <dbReference type="ARBA" id="ARBA00023303"/>
    </source>
</evidence>
<organism evidence="10 11">
    <name type="scientific">Macrostomum lignano</name>
    <dbReference type="NCBI Taxonomy" id="282301"/>
    <lineage>
        <taxon>Eukaryota</taxon>
        <taxon>Metazoa</taxon>
        <taxon>Spiralia</taxon>
        <taxon>Lophotrochozoa</taxon>
        <taxon>Platyhelminthes</taxon>
        <taxon>Rhabditophora</taxon>
        <taxon>Macrostomorpha</taxon>
        <taxon>Macrostomida</taxon>
        <taxon>Macrostomidae</taxon>
        <taxon>Macrostomum</taxon>
    </lineage>
</organism>
<evidence type="ECO:0000256" key="9">
    <source>
        <dbReference type="RuleBase" id="RU010713"/>
    </source>
</evidence>
<comment type="similarity">
    <text evidence="9">Belongs to the pannexin family.</text>
</comment>
<evidence type="ECO:0000313" key="11">
    <source>
        <dbReference type="WBParaSite" id="maker-uti_cns_0000806-snap-gene-1.19-mRNA-1"/>
    </source>
</evidence>